<keyword evidence="2" id="KW-1185">Reference proteome</keyword>
<accession>A0AC61NNX1</accession>
<evidence type="ECO:0000313" key="2">
    <source>
        <dbReference type="Proteomes" id="UP000826212"/>
    </source>
</evidence>
<dbReference type="EMBL" id="CP081303">
    <property type="protein sequence ID" value="QZE15272.1"/>
    <property type="molecule type" value="Genomic_DNA"/>
</dbReference>
<dbReference type="Proteomes" id="UP000826212">
    <property type="component" value="Chromosome"/>
</dbReference>
<organism evidence="1 2">
    <name type="scientific">Halosquirtibacter laminarini</name>
    <dbReference type="NCBI Taxonomy" id="3374600"/>
    <lineage>
        <taxon>Bacteria</taxon>
        <taxon>Pseudomonadati</taxon>
        <taxon>Bacteroidota</taxon>
        <taxon>Bacteroidia</taxon>
        <taxon>Marinilabiliales</taxon>
        <taxon>Prolixibacteraceae</taxon>
        <taxon>Halosquirtibacter</taxon>
    </lineage>
</organism>
<protein>
    <submittedName>
        <fullName evidence="1">50S ribosome-binding GTPase</fullName>
    </submittedName>
</protein>
<proteinExistence type="predicted"/>
<gene>
    <name evidence="1" type="ORF">K4L44_05415</name>
</gene>
<sequence length="374" mass="41036">MNSEQYAYEIKSKFEKINQEVQKPNILLVGGTGVGKSSLINLVFGEELVKSGIGAPITQKIERISNDKVDVNIFDSAGYELENEETFYRETIGYVEKCSSLSFENQIHLIWHLVDASSNRVLEYDLKLNEKLKKLSIPSCTIYTKCDGIDEASVDEMIKVFNPSESFENCFTTSEPPFFITTQKDLVVEESNLDYNKVVKWSIGQLPEVLKEGFIRAQKSDLESKRVLANTLILRYSTGAAAIGVSPIPFSDAPLLLGAQTAMFTHILKTYGLNNQEVLTLVKGASSSLIISNVGRSLAGNILKLIPGVGTVAGGVINAGVASAITYAIGKALSMVCEDMCLCALKGDKSKYEDILNNFSVIFSIAFKSVYNKK</sequence>
<name>A0AC61NNX1_9BACT</name>
<evidence type="ECO:0000313" key="1">
    <source>
        <dbReference type="EMBL" id="QZE15272.1"/>
    </source>
</evidence>
<reference evidence="1" key="1">
    <citation type="submission" date="2021-08" db="EMBL/GenBank/DDBJ databases">
        <title>Novel anaerobic bacterium isolated from sea squirt in East Sea, Republic of Korea.</title>
        <authorList>
            <person name="Nguyen T.H."/>
            <person name="Li Z."/>
            <person name="Lee Y.-J."/>
            <person name="Ko J."/>
            <person name="Kim S.-G."/>
        </authorList>
    </citation>
    <scope>NUCLEOTIDE SEQUENCE</scope>
    <source>
        <strain evidence="1">KCTC 25031</strain>
    </source>
</reference>